<dbReference type="OrthoDB" id="4159838at2759"/>
<dbReference type="Proteomes" id="UP000481858">
    <property type="component" value="Unassembled WGS sequence"/>
</dbReference>
<dbReference type="EMBL" id="WUBL01000214">
    <property type="protein sequence ID" value="KAF2963329.1"/>
    <property type="molecule type" value="Genomic_DNA"/>
</dbReference>
<evidence type="ECO:0000313" key="2">
    <source>
        <dbReference type="Proteomes" id="UP000481858"/>
    </source>
</evidence>
<dbReference type="AlphaFoldDB" id="A0A7C8IGT6"/>
<name>A0A7C8IGT6_9PEZI</name>
<keyword evidence="2" id="KW-1185">Reference proteome</keyword>
<evidence type="ECO:0000313" key="1">
    <source>
        <dbReference type="EMBL" id="KAF2963329.1"/>
    </source>
</evidence>
<protein>
    <submittedName>
        <fullName evidence="1">Uncharacterized protein</fullName>
    </submittedName>
</protein>
<accession>A0A7C8IGT6</accession>
<proteinExistence type="predicted"/>
<reference evidence="1 2" key="1">
    <citation type="submission" date="2019-12" db="EMBL/GenBank/DDBJ databases">
        <title>Draft genome sequence of the ascomycete Xylaria multiplex DSM 110363.</title>
        <authorList>
            <person name="Buettner E."/>
            <person name="Kellner H."/>
        </authorList>
    </citation>
    <scope>NUCLEOTIDE SEQUENCE [LARGE SCALE GENOMIC DNA]</scope>
    <source>
        <strain evidence="1 2">DSM 110363</strain>
    </source>
</reference>
<dbReference type="InParanoid" id="A0A7C8IGT6"/>
<sequence>MAFRRVQPERQRKTIAPGEIVPSTPILRRAQSRIVLSPVAPVYEMDSDPNQAGLGRTRTSSIAQKRLDERLNKLRECLPSNYADLEAIYRSLEAILKATAISTPDSMSIASGPRSFLDICLRKVPQYIIELDAWERLEAEQGGTVSTLDDINTSAQVYNALESLGTNMGWRHLRVVVRADGLNAVKQAIKEKLFDDAFSQLIIDLCVQFGAASEAEDLVAALINRQYPKPTSTHSRFTQELQPLVTLNSFASRTERTTFLFRQYSTLLSSGRLPSDWLATSEFEQIWSLAVQKLANHKPNHDAIKFIIRSISLLSCRKHTSNSNSDMVRLEQDMGKASLRTLMSALSILASMSLLEETGLEAPGLPEPEPNRITSIGDRFRYIIRTCIHGFDHSTRSRETQRVEYLYLVLFLSSAQRQVEKIGIHVEECIGKLPPPIATALPTKNIRTRSHYDNIAWLIASIARACSRATSVVSHQCLNGLFKRLASLKLCQHLLDNLKAAAAFLIAEQTNSIKDLIYAESLHSYTSSSSGATRHEQGAGTLFTGYRWEEMIGEWVTVSPVNKRRAVSMGRYPRKSASAQSPKIPTVCNSTGYVTDNIPGAETGLSQGIGDDEYDTNGFMHNTCDGQSMIITMRKRPRRLRSTEMLTTTLVAKVLPPRPNLAVSTSSSPSESYISTGKENRVRLLAKKPRRSSGRIILGAHQPSHDSIRRRNSYSDDELCI</sequence>
<organism evidence="1 2">
    <name type="scientific">Xylaria multiplex</name>
    <dbReference type="NCBI Taxonomy" id="323545"/>
    <lineage>
        <taxon>Eukaryota</taxon>
        <taxon>Fungi</taxon>
        <taxon>Dikarya</taxon>
        <taxon>Ascomycota</taxon>
        <taxon>Pezizomycotina</taxon>
        <taxon>Sordariomycetes</taxon>
        <taxon>Xylariomycetidae</taxon>
        <taxon>Xylariales</taxon>
        <taxon>Xylariaceae</taxon>
        <taxon>Xylaria</taxon>
    </lineage>
</organism>
<gene>
    <name evidence="1" type="ORF">GQX73_g10249</name>
</gene>
<comment type="caution">
    <text evidence="1">The sequence shown here is derived from an EMBL/GenBank/DDBJ whole genome shotgun (WGS) entry which is preliminary data.</text>
</comment>